<dbReference type="SUPFAM" id="SSF56796">
    <property type="entry name" value="Dehydroquinate synthase-like"/>
    <property type="match status" value="1"/>
</dbReference>
<dbReference type="GO" id="GO:0008106">
    <property type="term" value="F:alcohol dehydrogenase (NADP+) activity"/>
    <property type="evidence" value="ECO:0007669"/>
    <property type="project" value="TreeGrafter"/>
</dbReference>
<dbReference type="GO" id="GO:1990362">
    <property type="term" value="F:butanol dehydrogenase (NAD+) activity"/>
    <property type="evidence" value="ECO:0007669"/>
    <property type="project" value="InterPro"/>
</dbReference>
<dbReference type="GO" id="GO:0046872">
    <property type="term" value="F:metal ion binding"/>
    <property type="evidence" value="ECO:0007669"/>
    <property type="project" value="InterPro"/>
</dbReference>
<proteinExistence type="inferred from homology"/>
<dbReference type="RefSeq" id="WP_109647929.1">
    <property type="nucleotide sequence ID" value="NZ_QGGB01000010.1"/>
</dbReference>
<evidence type="ECO:0000313" key="6">
    <source>
        <dbReference type="Proteomes" id="UP000245533"/>
    </source>
</evidence>
<organism evidence="5 6">
    <name type="scientific">Rhodohalobacter mucosus</name>
    <dbReference type="NCBI Taxonomy" id="2079485"/>
    <lineage>
        <taxon>Bacteria</taxon>
        <taxon>Pseudomonadati</taxon>
        <taxon>Balneolota</taxon>
        <taxon>Balneolia</taxon>
        <taxon>Balneolales</taxon>
        <taxon>Balneolaceae</taxon>
        <taxon>Rhodohalobacter</taxon>
    </lineage>
</organism>
<reference evidence="5 6" key="1">
    <citation type="submission" date="2018-05" db="EMBL/GenBank/DDBJ databases">
        <title>Rhodohalobacter halophilus gen. nov., sp. nov., a moderately halophilic member of the family Balneolaceae.</title>
        <authorList>
            <person name="Liu Z.-W."/>
        </authorList>
    </citation>
    <scope>NUCLEOTIDE SEQUENCE [LARGE SCALE GENOMIC DNA]</scope>
    <source>
        <strain evidence="5 6">8A47</strain>
    </source>
</reference>
<dbReference type="InterPro" id="IPR001670">
    <property type="entry name" value="ADH_Fe/GldA"/>
</dbReference>
<comment type="similarity">
    <text evidence="1">Belongs to the iron-containing alcohol dehydrogenase family.</text>
</comment>
<dbReference type="Gene3D" id="1.20.1090.10">
    <property type="entry name" value="Dehydroquinate synthase-like - alpha domain"/>
    <property type="match status" value="1"/>
</dbReference>
<feature type="domain" description="Alcohol dehydrogenase iron-type/glycerol dehydrogenase GldA" evidence="3">
    <location>
        <begin position="9"/>
        <end position="181"/>
    </location>
</feature>
<evidence type="ECO:0000256" key="2">
    <source>
        <dbReference type="ARBA" id="ARBA00023002"/>
    </source>
</evidence>
<sequence length="412" mass="45369">MNSFDLHIPTHIYFGKEKRESFLEHLEKFGKRVLIVTGGGSVKRLGYYDDLSQLLNSRGFVLTHFEGIEPNPHSRTINRAAELGSRKEVDFVLAFGGGSVMDASKAIAGLIHDEETDIWPFVLGEPRYKTMKGALPVATIPTTAATASEVTAHAVISNPDVKGKAPVSYPFMKPSASWLNPEFHTSLPLHTTRDGASDIISHVIENYLLGGNDSPLADRYSEAVMETVLTTLPMIEKNPEDEALRGRLLWASTMALNGMQVAGRKPAPFTLHNLEHSLSGYRPELAHGRGLATLYPAYLRWLLENDRVKDRIALMGRRLFNIESTDDYEASMGAITAFENWLRINGLFQSLSDVGIPADAFEEIANYAITTYGGGRELSAAGPLNKGQIIEIFQKTELQGKEAQTDASLPQI</sequence>
<protein>
    <submittedName>
        <fullName evidence="5">Uncharacterized protein</fullName>
    </submittedName>
</protein>
<dbReference type="PANTHER" id="PTHR43633">
    <property type="entry name" value="ALCOHOL DEHYDROGENASE YQHD"/>
    <property type="match status" value="1"/>
</dbReference>
<accession>A0A316TLB7</accession>
<keyword evidence="6" id="KW-1185">Reference proteome</keyword>
<name>A0A316TLB7_9BACT</name>
<dbReference type="Pfam" id="PF25137">
    <property type="entry name" value="ADH_Fe_C"/>
    <property type="match status" value="1"/>
</dbReference>
<dbReference type="CDD" id="cd08187">
    <property type="entry name" value="BDH"/>
    <property type="match status" value="1"/>
</dbReference>
<evidence type="ECO:0000259" key="3">
    <source>
        <dbReference type="Pfam" id="PF00465"/>
    </source>
</evidence>
<evidence type="ECO:0000256" key="1">
    <source>
        <dbReference type="ARBA" id="ARBA00007358"/>
    </source>
</evidence>
<keyword evidence="2" id="KW-0560">Oxidoreductase</keyword>
<evidence type="ECO:0000313" key="5">
    <source>
        <dbReference type="EMBL" id="PWN05373.1"/>
    </source>
</evidence>
<dbReference type="InterPro" id="IPR044731">
    <property type="entry name" value="BDH-like"/>
</dbReference>
<comment type="caution">
    <text evidence="5">The sequence shown here is derived from an EMBL/GenBank/DDBJ whole genome shotgun (WGS) entry which is preliminary data.</text>
</comment>
<dbReference type="GO" id="GO:1990002">
    <property type="term" value="F:methylglyoxal reductase (NADPH) (acetol producing) activity"/>
    <property type="evidence" value="ECO:0007669"/>
    <property type="project" value="TreeGrafter"/>
</dbReference>
<dbReference type="Proteomes" id="UP000245533">
    <property type="component" value="Unassembled WGS sequence"/>
</dbReference>
<dbReference type="EMBL" id="QGGB01000010">
    <property type="protein sequence ID" value="PWN05373.1"/>
    <property type="molecule type" value="Genomic_DNA"/>
</dbReference>
<dbReference type="GO" id="GO:0005829">
    <property type="term" value="C:cytosol"/>
    <property type="evidence" value="ECO:0007669"/>
    <property type="project" value="TreeGrafter"/>
</dbReference>
<dbReference type="OrthoDB" id="9801156at2"/>
<dbReference type="Pfam" id="PF00465">
    <property type="entry name" value="Fe-ADH"/>
    <property type="match status" value="1"/>
</dbReference>
<gene>
    <name evidence="5" type="ORF">DDZ15_15005</name>
</gene>
<evidence type="ECO:0000259" key="4">
    <source>
        <dbReference type="Pfam" id="PF25137"/>
    </source>
</evidence>
<dbReference type="Gene3D" id="3.40.50.1970">
    <property type="match status" value="1"/>
</dbReference>
<dbReference type="AlphaFoldDB" id="A0A316TLB7"/>
<dbReference type="FunFam" id="3.40.50.1970:FF:000003">
    <property type="entry name" value="Alcohol dehydrogenase, iron-containing"/>
    <property type="match status" value="1"/>
</dbReference>
<feature type="domain" description="Fe-containing alcohol dehydrogenase-like C-terminal" evidence="4">
    <location>
        <begin position="197"/>
        <end position="394"/>
    </location>
</feature>
<dbReference type="InterPro" id="IPR056798">
    <property type="entry name" value="ADH_Fe_C"/>
</dbReference>
<dbReference type="PANTHER" id="PTHR43633:SF1">
    <property type="entry name" value="ALCOHOL DEHYDROGENASE YQHD"/>
    <property type="match status" value="1"/>
</dbReference>